<keyword evidence="4" id="KW-1185">Reference proteome</keyword>
<protein>
    <submittedName>
        <fullName evidence="3">Uncharacterized conserved protein, DUF58 family, contains vWF domain</fullName>
    </submittedName>
</protein>
<name>A0A1H3RM30_9FIRM</name>
<dbReference type="Pfam" id="PF01882">
    <property type="entry name" value="DUF58"/>
    <property type="match status" value="1"/>
</dbReference>
<dbReference type="SUPFAM" id="SSF53300">
    <property type="entry name" value="vWA-like"/>
    <property type="match status" value="1"/>
</dbReference>
<dbReference type="InterPro" id="IPR002881">
    <property type="entry name" value="DUF58"/>
</dbReference>
<evidence type="ECO:0000313" key="3">
    <source>
        <dbReference type="EMBL" id="SDZ25969.1"/>
    </source>
</evidence>
<gene>
    <name evidence="3" type="ORF">SAMN05660462_02416</name>
</gene>
<feature type="domain" description="DUF58" evidence="2">
    <location>
        <begin position="200"/>
        <end position="376"/>
    </location>
</feature>
<keyword evidence="1" id="KW-1133">Transmembrane helix</keyword>
<dbReference type="Proteomes" id="UP000198625">
    <property type="component" value="Unassembled WGS sequence"/>
</dbReference>
<evidence type="ECO:0000313" key="4">
    <source>
        <dbReference type="Proteomes" id="UP000198625"/>
    </source>
</evidence>
<proteinExistence type="predicted"/>
<evidence type="ECO:0000259" key="2">
    <source>
        <dbReference type="Pfam" id="PF01882"/>
    </source>
</evidence>
<evidence type="ECO:0000256" key="1">
    <source>
        <dbReference type="SAM" id="Phobius"/>
    </source>
</evidence>
<organism evidence="3 4">
    <name type="scientific">Proteiniborus ethanoligenes</name>
    <dbReference type="NCBI Taxonomy" id="415015"/>
    <lineage>
        <taxon>Bacteria</taxon>
        <taxon>Bacillati</taxon>
        <taxon>Bacillota</taxon>
        <taxon>Clostridia</taxon>
        <taxon>Eubacteriales</taxon>
        <taxon>Proteiniborus</taxon>
    </lineage>
</organism>
<dbReference type="PANTHER" id="PTHR33608:SF3">
    <property type="entry name" value="SLR2013 PROTEIN"/>
    <property type="match status" value="1"/>
</dbReference>
<accession>A0A1H3RM30</accession>
<keyword evidence="1" id="KW-0812">Transmembrane</keyword>
<sequence>MHLAITKRFIFLMGSGIIITIIGYFFGFALSAFIFCNIICFALLVIDYIISPSPDALEIERIGNEKLSLFQEENITISIYNKSPKDIFVEIIDEIPDFHFDADKKPVGKYIQPHRKEIFEYRVIPKKRGAFTFGKVHVRYEGPLKLCKKQFKEDLSKEYKVYPNLKDLRKHKLGAYNSIIHKDGRKEMKLLGRGTEFESLREYVYGDEYRKINWKATARENRPIINQYEPEKNQHVYAMIDAGRPMSYSIRGHSKLDIAINTGLLLCDIVNQNGDQSGLVTFSTEVHGFIPPGKGSVHRNSLMEALYHIEHTKSTSNYEEVFFFFKGKERRRSLICLFTDFDTIEEAEDMMKVLPSISKNNIVIIVLIKDENLEKLAKTPIKKEEDAYIKAVAIEMLHDRKKAISMLNTKGIMCIECEPEKIASDVINKYIYVKNRMHF</sequence>
<dbReference type="EMBL" id="FNQE01000028">
    <property type="protein sequence ID" value="SDZ25969.1"/>
    <property type="molecule type" value="Genomic_DNA"/>
</dbReference>
<keyword evidence="1" id="KW-0472">Membrane</keyword>
<dbReference type="AlphaFoldDB" id="A0A1H3RM30"/>
<dbReference type="InterPro" id="IPR036465">
    <property type="entry name" value="vWFA_dom_sf"/>
</dbReference>
<feature type="transmembrane region" description="Helical" evidence="1">
    <location>
        <begin position="9"/>
        <end position="26"/>
    </location>
</feature>
<dbReference type="STRING" id="415015.SAMN05660462_02416"/>
<dbReference type="PANTHER" id="PTHR33608">
    <property type="entry name" value="BLL2464 PROTEIN"/>
    <property type="match status" value="1"/>
</dbReference>
<reference evidence="3 4" key="1">
    <citation type="submission" date="2016-10" db="EMBL/GenBank/DDBJ databases">
        <authorList>
            <person name="de Groot N.N."/>
        </authorList>
    </citation>
    <scope>NUCLEOTIDE SEQUENCE [LARGE SCALE GENOMIC DNA]</scope>
    <source>
        <strain evidence="3 4">DSM 21650</strain>
    </source>
</reference>